<dbReference type="Proteomes" id="UP000199207">
    <property type="component" value="Unassembled WGS sequence"/>
</dbReference>
<keyword evidence="2" id="KW-1133">Transmembrane helix</keyword>
<gene>
    <name evidence="3" type="ORF">SAMN05421773_103397</name>
</gene>
<evidence type="ECO:0000313" key="4">
    <source>
        <dbReference type="Proteomes" id="UP000199207"/>
    </source>
</evidence>
<dbReference type="STRING" id="910347.SAMN05421773_103397"/>
<reference evidence="3 4" key="1">
    <citation type="submission" date="2016-10" db="EMBL/GenBank/DDBJ databases">
        <authorList>
            <person name="de Groot N.N."/>
        </authorList>
    </citation>
    <scope>NUCLEOTIDE SEQUENCE [LARGE SCALE GENOMIC DNA]</scope>
    <source>
        <strain evidence="3 4">CGMCC 4.5739</strain>
    </source>
</reference>
<keyword evidence="2" id="KW-0472">Membrane</keyword>
<evidence type="ECO:0000256" key="1">
    <source>
        <dbReference type="SAM" id="MobiDB-lite"/>
    </source>
</evidence>
<feature type="transmembrane region" description="Helical" evidence="2">
    <location>
        <begin position="48"/>
        <end position="71"/>
    </location>
</feature>
<name>A0A1I1JFJ4_9ACTN</name>
<accession>A0A1I1JFJ4</accession>
<keyword evidence="4" id="KW-1185">Reference proteome</keyword>
<feature type="compositionally biased region" description="Pro residues" evidence="1">
    <location>
        <begin position="370"/>
        <end position="387"/>
    </location>
</feature>
<protein>
    <submittedName>
        <fullName evidence="3">Uncharacterized protein</fullName>
    </submittedName>
</protein>
<feature type="region of interest" description="Disordered" evidence="1">
    <location>
        <begin position="366"/>
        <end position="396"/>
    </location>
</feature>
<feature type="compositionally biased region" description="Basic and acidic residues" evidence="1">
    <location>
        <begin position="206"/>
        <end position="215"/>
    </location>
</feature>
<evidence type="ECO:0000313" key="3">
    <source>
        <dbReference type="EMBL" id="SFC47226.1"/>
    </source>
</evidence>
<dbReference type="RefSeq" id="WP_139238296.1">
    <property type="nucleotide sequence ID" value="NZ_FOLM01000003.1"/>
</dbReference>
<proteinExistence type="predicted"/>
<keyword evidence="2" id="KW-0812">Transmembrane</keyword>
<dbReference type="AlphaFoldDB" id="A0A1I1JFJ4"/>
<feature type="region of interest" description="Disordered" evidence="1">
    <location>
        <begin position="194"/>
        <end position="215"/>
    </location>
</feature>
<organism evidence="3 4">
    <name type="scientific">Streptomyces aidingensis</name>
    <dbReference type="NCBI Taxonomy" id="910347"/>
    <lineage>
        <taxon>Bacteria</taxon>
        <taxon>Bacillati</taxon>
        <taxon>Actinomycetota</taxon>
        <taxon>Actinomycetes</taxon>
        <taxon>Kitasatosporales</taxon>
        <taxon>Streptomycetaceae</taxon>
        <taxon>Streptomyces</taxon>
    </lineage>
</organism>
<dbReference type="EMBL" id="FOLM01000003">
    <property type="protein sequence ID" value="SFC47226.1"/>
    <property type="molecule type" value="Genomic_DNA"/>
</dbReference>
<evidence type="ECO:0000256" key="2">
    <source>
        <dbReference type="SAM" id="Phobius"/>
    </source>
</evidence>
<dbReference type="OrthoDB" id="4018029at2"/>
<sequence>MRRRLEFLRARLASPAGLLLLAASVSGSLALGMLPTLVQEVPRIGGSFWWLALVALAAVLVLGYCWSTLYYREGVGLVLYLGRPGQGWDEHRVELMRADAMDRHARCFTVSTGKLLEGQPDPGAADPVALAYQVIQARLAEEAADRGPVRSVSLYLTARLHQAYALGRRLKDQRHERLTLMDLSRTPGGGVFPALTLDSRPAEPPTAERDGPPLARVLDRPLGDPLDIRVFGRATAPDGTPAGEPPARCALIVSVAGNPSMVQEALRAARTGESGDYRFPGGGGPEAHRCAAALVIDTRPGHLDSRPEVFEAFVQYVAHHWKAWLKQWGEERRTPVRGLLFTDAPGPVVTALGGVLGSGTDFVPHRSAFAPPPRPAGPPAAGPPAGAPGPAATAGG</sequence>